<feature type="transmembrane region" description="Helical" evidence="1">
    <location>
        <begin position="41"/>
        <end position="61"/>
    </location>
</feature>
<evidence type="ECO:0000313" key="3">
    <source>
        <dbReference type="Proteomes" id="UP001165283"/>
    </source>
</evidence>
<organism evidence="2 3">
    <name type="scientific">Pseudonocardia humida</name>
    <dbReference type="NCBI Taxonomy" id="2800819"/>
    <lineage>
        <taxon>Bacteria</taxon>
        <taxon>Bacillati</taxon>
        <taxon>Actinomycetota</taxon>
        <taxon>Actinomycetes</taxon>
        <taxon>Pseudonocardiales</taxon>
        <taxon>Pseudonocardiaceae</taxon>
        <taxon>Pseudonocardia</taxon>
    </lineage>
</organism>
<dbReference type="EMBL" id="JAGSOV010000048">
    <property type="protein sequence ID" value="MCO1657917.1"/>
    <property type="molecule type" value="Genomic_DNA"/>
</dbReference>
<feature type="transmembrane region" description="Helical" evidence="1">
    <location>
        <begin position="229"/>
        <end position="248"/>
    </location>
</feature>
<dbReference type="Proteomes" id="UP001165283">
    <property type="component" value="Unassembled WGS sequence"/>
</dbReference>
<feature type="transmembrane region" description="Helical" evidence="1">
    <location>
        <begin position="486"/>
        <end position="505"/>
    </location>
</feature>
<feature type="transmembrane region" description="Helical" evidence="1">
    <location>
        <begin position="333"/>
        <end position="357"/>
    </location>
</feature>
<proteinExistence type="predicted"/>
<dbReference type="Pfam" id="PF20176">
    <property type="entry name" value="DUF6541"/>
    <property type="match status" value="1"/>
</dbReference>
<keyword evidence="1" id="KW-1133">Transmembrane helix</keyword>
<feature type="transmembrane region" description="Helical" evidence="1">
    <location>
        <begin position="254"/>
        <end position="275"/>
    </location>
</feature>
<keyword evidence="1" id="KW-0812">Transmembrane</keyword>
<keyword evidence="1" id="KW-0472">Membrane</keyword>
<protein>
    <recommendedName>
        <fullName evidence="4">4-amino-4-deoxy-L-arabinose transferase-like glycosyltransferase</fullName>
    </recommendedName>
</protein>
<dbReference type="RefSeq" id="WP_252441568.1">
    <property type="nucleotide sequence ID" value="NZ_JAGSOV010000048.1"/>
</dbReference>
<feature type="transmembrane region" description="Helical" evidence="1">
    <location>
        <begin position="408"/>
        <end position="426"/>
    </location>
</feature>
<evidence type="ECO:0000313" key="2">
    <source>
        <dbReference type="EMBL" id="MCO1657917.1"/>
    </source>
</evidence>
<dbReference type="InterPro" id="IPR046671">
    <property type="entry name" value="DUF6541"/>
</dbReference>
<evidence type="ECO:0000256" key="1">
    <source>
        <dbReference type="SAM" id="Phobius"/>
    </source>
</evidence>
<feature type="transmembrane region" description="Helical" evidence="1">
    <location>
        <begin position="203"/>
        <end position="222"/>
    </location>
</feature>
<keyword evidence="3" id="KW-1185">Reference proteome</keyword>
<feature type="transmembrane region" description="Helical" evidence="1">
    <location>
        <begin position="67"/>
        <end position="90"/>
    </location>
</feature>
<name>A0ABT1A4I4_9PSEU</name>
<feature type="transmembrane region" description="Helical" evidence="1">
    <location>
        <begin position="13"/>
        <end position="34"/>
    </location>
</feature>
<feature type="transmembrane region" description="Helical" evidence="1">
    <location>
        <begin position="111"/>
        <end position="133"/>
    </location>
</feature>
<evidence type="ECO:0008006" key="4">
    <source>
        <dbReference type="Google" id="ProtNLM"/>
    </source>
</evidence>
<feature type="transmembrane region" description="Helical" evidence="1">
    <location>
        <begin position="447"/>
        <end position="474"/>
    </location>
</feature>
<accession>A0ABT1A4I4</accession>
<sequence length="655" mass="68237">MTVPLPDLTAADLGLVGFTLALVLTPGALVGAAGGLRGWSLVAAAPLLTYAMAGLTGPWTTALGIPWSPWVLVSATLVLAAVVAVVRVVVTPGRDPDRAPDRPPPRPPAADLALAAAVAVSALVGAAAVLGGMGGLGTVPQDWDAVFHASGIRWVAETGDAGLFGMSQTNWFVGGTEIFYPNAYHLVGAVVRQVTAQDLPSVLNAQTCLLPGLAALALAAFVRRFGGSTTHAAGAALAVSGLSAFYDMLWRGPLLPYTTGVVLTPVFALLIVEFLDAADRRARTGTGVLLALGTAGLLCLHPSMLFGAVVFALALVVWRWARRPAALRREPLLLVAAGLGGLALSAQQIAGSIYSAASFPPVDWPADLAWTTATVELLSFGHEADTPQLWPTLLLAVGVATYHRLGELRWVGAVAVVLGALFVLAASSDAEWVNAITRPWWNDRWRLAGLFALTACVLIGHGLAQLAALGAALARAAVPRHPVDPAAVGAVAVVALVAGSGLLDLGRSQIRMSNNTGEGPAVSSAEIAAFHALAEIVPPGTRVLNDRNDGSVWMYPLAGLHPVAGHYDATALGDTDVGLLETRFNQYADDRAVRAAVERLDVGFVLVGRGFLRGEQTQRAPGLTDLADRPFLTEVYRNADATAYRIDRDYVPDRP</sequence>
<reference evidence="2" key="1">
    <citation type="submission" date="2021-04" db="EMBL/GenBank/DDBJ databases">
        <title>Pseudonocardia sp. nov., isolated from sandy soil of mangrove forest.</title>
        <authorList>
            <person name="Zan Z."/>
            <person name="Huang R."/>
            <person name="Liu W."/>
        </authorList>
    </citation>
    <scope>NUCLEOTIDE SEQUENCE</scope>
    <source>
        <strain evidence="2">S2-4</strain>
    </source>
</reference>
<gene>
    <name evidence="2" type="ORF">KDL28_22910</name>
</gene>
<comment type="caution">
    <text evidence="2">The sequence shown here is derived from an EMBL/GenBank/DDBJ whole genome shotgun (WGS) entry which is preliminary data.</text>
</comment>